<name>A0AAC9ISQ0_9BURK</name>
<dbReference type="Pfam" id="PF03061">
    <property type="entry name" value="4HBT"/>
    <property type="match status" value="1"/>
</dbReference>
<organism evidence="9 10">
    <name type="scientific">Polynucleobacter asymbioticus</name>
    <dbReference type="NCBI Taxonomy" id="576611"/>
    <lineage>
        <taxon>Bacteria</taxon>
        <taxon>Pseudomonadati</taxon>
        <taxon>Pseudomonadota</taxon>
        <taxon>Betaproteobacteria</taxon>
        <taxon>Burkholderiales</taxon>
        <taxon>Burkholderiaceae</taxon>
        <taxon>Polynucleobacter</taxon>
    </lineage>
</organism>
<dbReference type="Proteomes" id="UP000182060">
    <property type="component" value="Chromosome"/>
</dbReference>
<dbReference type="SUPFAM" id="SSF54637">
    <property type="entry name" value="Thioesterase/thiol ester dehydrase-isomerase"/>
    <property type="match status" value="1"/>
</dbReference>
<comment type="catalytic activity">
    <reaction evidence="7">
        <text>a medium-chain fatty acyl-CoA + H2O = a medium-chain fatty acid + CoA + H(+)</text>
        <dbReference type="Rhea" id="RHEA:68184"/>
        <dbReference type="ChEBI" id="CHEBI:15377"/>
        <dbReference type="ChEBI" id="CHEBI:15378"/>
        <dbReference type="ChEBI" id="CHEBI:57287"/>
        <dbReference type="ChEBI" id="CHEBI:59558"/>
        <dbReference type="ChEBI" id="CHEBI:90546"/>
    </reaction>
</comment>
<dbReference type="GO" id="GO:0047617">
    <property type="term" value="F:fatty acyl-CoA hydrolase activity"/>
    <property type="evidence" value="ECO:0007669"/>
    <property type="project" value="UniProtKB-EC"/>
</dbReference>
<dbReference type="PANTHER" id="PTHR43240">
    <property type="entry name" value="1,4-DIHYDROXY-2-NAPHTHOYL-COA THIOESTERASE 1"/>
    <property type="match status" value="1"/>
</dbReference>
<dbReference type="NCBIfam" id="TIGR00369">
    <property type="entry name" value="unchar_dom_1"/>
    <property type="match status" value="1"/>
</dbReference>
<dbReference type="EMBL" id="CP015017">
    <property type="protein sequence ID" value="APC01381.1"/>
    <property type="molecule type" value="Genomic_DNA"/>
</dbReference>
<evidence type="ECO:0000259" key="8">
    <source>
        <dbReference type="Pfam" id="PF03061"/>
    </source>
</evidence>
<comment type="catalytic activity">
    <reaction evidence="3">
        <text>a long-chain fatty acyl-CoA + H2O = a long-chain fatty acid + CoA + H(+)</text>
        <dbReference type="Rhea" id="RHEA:67680"/>
        <dbReference type="ChEBI" id="CHEBI:15377"/>
        <dbReference type="ChEBI" id="CHEBI:15378"/>
        <dbReference type="ChEBI" id="CHEBI:57287"/>
        <dbReference type="ChEBI" id="CHEBI:57560"/>
        <dbReference type="ChEBI" id="CHEBI:83139"/>
    </reaction>
</comment>
<proteinExistence type="inferred from homology"/>
<keyword evidence="1" id="KW-0378">Hydrolase</keyword>
<dbReference type="AlphaFoldDB" id="A0AAC9ISQ0"/>
<dbReference type="EC" id="3.1.2.20" evidence="5"/>
<comment type="catalytic activity">
    <reaction evidence="2">
        <text>a fatty acyl-CoA + H2O = a fatty acid + CoA + H(+)</text>
        <dbReference type="Rhea" id="RHEA:16781"/>
        <dbReference type="ChEBI" id="CHEBI:15377"/>
        <dbReference type="ChEBI" id="CHEBI:15378"/>
        <dbReference type="ChEBI" id="CHEBI:28868"/>
        <dbReference type="ChEBI" id="CHEBI:57287"/>
        <dbReference type="ChEBI" id="CHEBI:77636"/>
        <dbReference type="EC" id="3.1.2.20"/>
    </reaction>
</comment>
<evidence type="ECO:0000313" key="10">
    <source>
        <dbReference type="Proteomes" id="UP000182060"/>
    </source>
</evidence>
<protein>
    <recommendedName>
        <fullName evidence="6">Medium/long-chain acyl-CoA thioesterase YigI</fullName>
        <ecNumber evidence="5">3.1.2.20</ecNumber>
    </recommendedName>
</protein>
<dbReference type="RefSeq" id="WP_071539387.1">
    <property type="nucleotide sequence ID" value="NZ_CP015016.1"/>
</dbReference>
<evidence type="ECO:0000256" key="4">
    <source>
        <dbReference type="ARBA" id="ARBA00038381"/>
    </source>
</evidence>
<evidence type="ECO:0000256" key="7">
    <source>
        <dbReference type="ARBA" id="ARBA00048062"/>
    </source>
</evidence>
<feature type="domain" description="Thioesterase" evidence="8">
    <location>
        <begin position="52"/>
        <end position="125"/>
    </location>
</feature>
<dbReference type="InterPro" id="IPR006683">
    <property type="entry name" value="Thioestr_dom"/>
</dbReference>
<dbReference type="Gene3D" id="3.10.129.10">
    <property type="entry name" value="Hotdog Thioesterase"/>
    <property type="match status" value="1"/>
</dbReference>
<evidence type="ECO:0000256" key="1">
    <source>
        <dbReference type="ARBA" id="ARBA00022801"/>
    </source>
</evidence>
<gene>
    <name evidence="9" type="ORF">AOC25_07020</name>
</gene>
<dbReference type="InterPro" id="IPR003736">
    <property type="entry name" value="PAAI_dom"/>
</dbReference>
<comment type="similarity">
    <text evidence="4">Belongs to the YigI thioesterase family.</text>
</comment>
<evidence type="ECO:0000256" key="5">
    <source>
        <dbReference type="ARBA" id="ARBA00038894"/>
    </source>
</evidence>
<evidence type="ECO:0000256" key="3">
    <source>
        <dbReference type="ARBA" id="ARBA00036002"/>
    </source>
</evidence>
<accession>A0AAC9ISQ0</accession>
<evidence type="ECO:0000256" key="6">
    <source>
        <dbReference type="ARBA" id="ARBA00040062"/>
    </source>
</evidence>
<evidence type="ECO:0000256" key="2">
    <source>
        <dbReference type="ARBA" id="ARBA00035880"/>
    </source>
</evidence>
<reference evidence="9" key="1">
    <citation type="journal article" date="2017" name="Appl. Environ. Microbiol.">
        <title>Microdiversification of a pelagic Polynucleobacter species is mainly driven by acquisition of genomic islands from a partially interspecific gene pool.</title>
        <authorList>
            <person name="Hoetzinger M."/>
            <person name="Hahn M.W."/>
            <person name="Jezberova J."/>
            <person name="Schmidt J."/>
            <person name="Koll U."/>
        </authorList>
    </citation>
    <scope>NUCLEOTIDE SEQUENCE</scope>
    <source>
        <strain evidence="9">MWH-RechtKol4</strain>
    </source>
</reference>
<evidence type="ECO:0000313" key="9">
    <source>
        <dbReference type="EMBL" id="APC01381.1"/>
    </source>
</evidence>
<dbReference type="InterPro" id="IPR029069">
    <property type="entry name" value="HotDog_dom_sf"/>
</dbReference>
<dbReference type="CDD" id="cd03443">
    <property type="entry name" value="PaaI_thioesterase"/>
    <property type="match status" value="1"/>
</dbReference>
<sequence length="146" mass="15597">MTEISNARKEEIANSFSKQGLMKTFNATLEEVSAGRIMISMPYADSVSQQHQYFHGGVIGALADSACGYAAITLIPNDSAALTAEYKINLLAPADGNRLVAIGKVLKAGRTLVVCQGDVFVEAQGKRTLCATMLMTMCVIKNLGHK</sequence>
<dbReference type="PANTHER" id="PTHR43240:SF20">
    <property type="entry name" value="MEDIUM_LONG-CHAIN ACYL-COA THIOESTERASE YIGI"/>
    <property type="match status" value="1"/>
</dbReference>